<sequence length="50" mass="5502">MCCQKCASAHAQHATFNRFLHSAYVLFILMSNCTHCFSLAPPTTLVSVSI</sequence>
<accession>A0A0E9PMX6</accession>
<dbReference type="AlphaFoldDB" id="A0A0E9PMX6"/>
<dbReference type="EMBL" id="GBXM01103374">
    <property type="protein sequence ID" value="JAH05203.1"/>
    <property type="molecule type" value="Transcribed_RNA"/>
</dbReference>
<organism evidence="1">
    <name type="scientific">Anguilla anguilla</name>
    <name type="common">European freshwater eel</name>
    <name type="synonym">Muraena anguilla</name>
    <dbReference type="NCBI Taxonomy" id="7936"/>
    <lineage>
        <taxon>Eukaryota</taxon>
        <taxon>Metazoa</taxon>
        <taxon>Chordata</taxon>
        <taxon>Craniata</taxon>
        <taxon>Vertebrata</taxon>
        <taxon>Euteleostomi</taxon>
        <taxon>Actinopterygii</taxon>
        <taxon>Neopterygii</taxon>
        <taxon>Teleostei</taxon>
        <taxon>Anguilliformes</taxon>
        <taxon>Anguillidae</taxon>
        <taxon>Anguilla</taxon>
    </lineage>
</organism>
<protein>
    <submittedName>
        <fullName evidence="1">Uncharacterized protein</fullName>
    </submittedName>
</protein>
<name>A0A0E9PMX6_ANGAN</name>
<reference evidence="1" key="2">
    <citation type="journal article" date="2015" name="Fish Shellfish Immunol.">
        <title>Early steps in the European eel (Anguilla anguilla)-Vibrio vulnificus interaction in the gills: Role of the RtxA13 toxin.</title>
        <authorList>
            <person name="Callol A."/>
            <person name="Pajuelo D."/>
            <person name="Ebbesson L."/>
            <person name="Teles M."/>
            <person name="MacKenzie S."/>
            <person name="Amaro C."/>
        </authorList>
    </citation>
    <scope>NUCLEOTIDE SEQUENCE</scope>
</reference>
<evidence type="ECO:0000313" key="1">
    <source>
        <dbReference type="EMBL" id="JAH05203.1"/>
    </source>
</evidence>
<proteinExistence type="predicted"/>
<reference evidence="1" key="1">
    <citation type="submission" date="2014-11" db="EMBL/GenBank/DDBJ databases">
        <authorList>
            <person name="Amaro Gonzalez C."/>
        </authorList>
    </citation>
    <scope>NUCLEOTIDE SEQUENCE</scope>
</reference>